<dbReference type="Pfam" id="PF11004">
    <property type="entry name" value="Kdo_hydroxy"/>
    <property type="match status" value="1"/>
</dbReference>
<accession>A0A839SXV5</accession>
<name>A0A839SXV5_AZOMA</name>
<dbReference type="InterPro" id="IPR021266">
    <property type="entry name" value="Kdo_hydroxlase"/>
</dbReference>
<dbReference type="RefSeq" id="WP_183164744.1">
    <property type="nucleotide sequence ID" value="NZ_JACHXI010000001.1"/>
</dbReference>
<sequence>MSNWNSGLTPETAARALDALESGSVLRLQLPFPLLDQESDLLSPGLLSGARKNISYNSDDGSLKGCVNDPQLELCVRGLLERYNSLTRQLADTLFVPYRGHLQVGRTSYRPAEIAGRKSSSWRRDDTRLHIDAFPATPVSGRRLLRFFHNLNPHDSRRWIVGEPFPELARHFFSLMPKPSVLQARLLAFMQVTRSLRSSYDHYMLQLHDRMKADLDYQAKVPKIPVEFAPGETWIVYSDQASHAVLSGRFMLEQTFYLPVDNMAYPERSPLRVLEGLAGHTLV</sequence>
<protein>
    <recommendedName>
        <fullName evidence="3">3-deoxy-D-manno-oct-2-ulosonic acid (Kdo) hydroxylase</fullName>
    </recommendedName>
</protein>
<organism evidence="1 2">
    <name type="scientific">Azomonas macrocytogenes</name>
    <name type="common">Azotobacter macrocytogenes</name>
    <dbReference type="NCBI Taxonomy" id="69962"/>
    <lineage>
        <taxon>Bacteria</taxon>
        <taxon>Pseudomonadati</taxon>
        <taxon>Pseudomonadota</taxon>
        <taxon>Gammaproteobacteria</taxon>
        <taxon>Pseudomonadales</taxon>
        <taxon>Pseudomonadaceae</taxon>
        <taxon>Azomonas</taxon>
    </lineage>
</organism>
<proteinExistence type="predicted"/>
<comment type="caution">
    <text evidence="1">The sequence shown here is derived from an EMBL/GenBank/DDBJ whole genome shotgun (WGS) entry which is preliminary data.</text>
</comment>
<keyword evidence="2" id="KW-1185">Reference proteome</keyword>
<dbReference type="Proteomes" id="UP000549250">
    <property type="component" value="Unassembled WGS sequence"/>
</dbReference>
<dbReference type="EMBL" id="JACHXI010000001">
    <property type="protein sequence ID" value="MBB3101748.1"/>
    <property type="molecule type" value="Genomic_DNA"/>
</dbReference>
<evidence type="ECO:0000313" key="1">
    <source>
        <dbReference type="EMBL" id="MBB3101748.1"/>
    </source>
</evidence>
<gene>
    <name evidence="1" type="ORF">FHR87_000108</name>
</gene>
<reference evidence="1 2" key="1">
    <citation type="submission" date="2020-08" db="EMBL/GenBank/DDBJ databases">
        <title>Genomic Encyclopedia of Type Strains, Phase III (KMG-III): the genomes of soil and plant-associated and newly described type strains.</title>
        <authorList>
            <person name="Whitman W."/>
        </authorList>
    </citation>
    <scope>NUCLEOTIDE SEQUENCE [LARGE SCALE GENOMIC DNA]</scope>
    <source>
        <strain evidence="1 2">CECT 4462</strain>
    </source>
</reference>
<evidence type="ECO:0000313" key="2">
    <source>
        <dbReference type="Proteomes" id="UP000549250"/>
    </source>
</evidence>
<evidence type="ECO:0008006" key="3">
    <source>
        <dbReference type="Google" id="ProtNLM"/>
    </source>
</evidence>
<dbReference type="AlphaFoldDB" id="A0A839SXV5"/>